<feature type="domain" description="EGF-like" evidence="15">
    <location>
        <begin position="289"/>
        <end position="321"/>
    </location>
</feature>
<feature type="compositionally biased region" description="Polar residues" evidence="14">
    <location>
        <begin position="1012"/>
        <end position="1036"/>
    </location>
</feature>
<feature type="disulfide bond" evidence="13">
    <location>
        <begin position="162"/>
        <end position="171"/>
    </location>
</feature>
<dbReference type="AlphaFoldDB" id="A0A7I8WYW3"/>
<dbReference type="SUPFAM" id="SSF57196">
    <property type="entry name" value="EGF/Laminin"/>
    <property type="match status" value="10"/>
</dbReference>
<evidence type="ECO:0000256" key="4">
    <source>
        <dbReference type="ARBA" id="ARBA00022692"/>
    </source>
</evidence>
<comment type="caution">
    <text evidence="13">Lacks conserved residue(s) required for the propagation of feature annotation.</text>
</comment>
<dbReference type="PRINTS" id="PR00010">
    <property type="entry name" value="EGFBLOOD"/>
</dbReference>
<dbReference type="Pfam" id="PF12796">
    <property type="entry name" value="Ank_2"/>
    <property type="match status" value="1"/>
</dbReference>
<dbReference type="OrthoDB" id="430340at2759"/>
<sequence length="1106" mass="121529">MFWLLLLLPSVIGASLCGECLNGGECLQNRTDPSQFYCRCPIGYFGEQCEVLDYCKNSGFTSPGINPCANGGECKNVTGGFECKCMDVFKGHRCEEDVDECENENVCLNDGVCENRHGSFRCICPNGLTGKHCEINIDDCAENPCQNGAKCIDGVDTFTCECPKGYIGQTCDRLDECFHNNPCVNGNCTLNSKGLPRCECGNEFTGDHCETDVDECLWNPCGGRGQCQNTLGSFKCHCFAGFEGERCDKDIDYCRVERCVNGGSCISQKHGYLCSCVVGFSGTHCEHRDDQNCKLPCENGGRCHNETHCECPNSFKGQFCEIEKPDPCGGNPCVNGGVCLNNRDYNDFVCRCPKGFSGKFCEFKNCNGDQECEMMPYHCNGEQCLNGGTCINLQTGFKCHCQDGFLGHRCELQNSTSVRITAGSEDSDKKGPVLVYLVGDSELVRRHVNEILHTMETSLQVEVKLAKDGDKKPMIYEWDSANGPGQRIDVDLKADSYSEKEMEQDNVVRGVFMMLNVDTTHCKASETQCPKNLVEAAKALMSPTTQRALQPLGIHVKDAEGPQKPESAQKGLWFTVLVVAGLCSLLIISAVNVLTNLNKNKKDPFTGMIKKGSLIYHANSKRNSKSFSASTFIPPMEKPLIPTVQAYDYLQNPSYMQFGGFGHQNYGMIPSNSQSSRIEKPRIITADETKLLPERASAADDIHRWAIEPGTIKSLPEGAQINRPDHVCRTALHWVVEIKEEAESLIDVNFLYHKGADLNAFDMGGDTPLMLAVKTWRNELVMALLALGADPTLVNTQGDTALHLAVQTGNELAVSNLLKCPDIDIELGNEVEDTPLKLSAKVGGPFYGIASKLIDAGAQVDATGDGNKVNGLKRTALHEASLSGSEKIMELLLKNGAQVDAKDSNLQTPLHLAARNKRLESLKLLLKWNANRSFEDIDGFTPLNLAEQQLFDIGVRELIGTAVSSPESLDGISTTQSEKKPLNGTMKKPQAKRKTTHQSDSPPPKLVHVPSSMLSPSSERCTPPQQANPFHQQPTSSHHKPLNLCPQDLGQTYCDYNQKLFYSYPSTNSSNYSSQSDSPDNSTQHPHLHFDPFIPKKSTQIGHFMI</sequence>
<evidence type="ECO:0000256" key="13">
    <source>
        <dbReference type="PROSITE-ProRule" id="PRU00076"/>
    </source>
</evidence>
<dbReference type="InterPro" id="IPR000742">
    <property type="entry name" value="EGF"/>
</dbReference>
<evidence type="ECO:0000256" key="6">
    <source>
        <dbReference type="ARBA" id="ARBA00022737"/>
    </source>
</evidence>
<dbReference type="InterPro" id="IPR002110">
    <property type="entry name" value="Ankyrin_rpt"/>
</dbReference>
<feature type="disulfide bond" evidence="13">
    <location>
        <begin position="352"/>
        <end position="361"/>
    </location>
</feature>
<feature type="domain" description="EGF-like" evidence="15">
    <location>
        <begin position="51"/>
        <end position="95"/>
    </location>
</feature>
<feature type="compositionally biased region" description="Low complexity" evidence="14">
    <location>
        <begin position="1067"/>
        <end position="1084"/>
    </location>
</feature>
<evidence type="ECO:0000256" key="7">
    <source>
        <dbReference type="ARBA" id="ARBA00022837"/>
    </source>
</evidence>
<feature type="domain" description="EGF-like" evidence="15">
    <location>
        <begin position="13"/>
        <end position="50"/>
    </location>
</feature>
<feature type="disulfide bond" evidence="13">
    <location>
        <begin position="276"/>
        <end position="285"/>
    </location>
</feature>
<evidence type="ECO:0000259" key="15">
    <source>
        <dbReference type="PROSITE" id="PS50026"/>
    </source>
</evidence>
<evidence type="ECO:0000256" key="10">
    <source>
        <dbReference type="ARBA" id="ARBA00023157"/>
    </source>
</evidence>
<dbReference type="Pfam" id="PF12661">
    <property type="entry name" value="hEGF"/>
    <property type="match status" value="1"/>
</dbReference>
<dbReference type="SMART" id="SM00181">
    <property type="entry name" value="EGF"/>
    <property type="match status" value="10"/>
</dbReference>
<keyword evidence="11" id="KW-0325">Glycoprotein</keyword>
<feature type="disulfide bond" evidence="13">
    <location>
        <begin position="311"/>
        <end position="320"/>
    </location>
</feature>
<feature type="domain" description="EGF-like" evidence="15">
    <location>
        <begin position="173"/>
        <end position="210"/>
    </location>
</feature>
<feature type="domain" description="EGF-like" evidence="15">
    <location>
        <begin position="97"/>
        <end position="134"/>
    </location>
</feature>
<feature type="domain" description="EGF-like" evidence="15">
    <location>
        <begin position="324"/>
        <end position="362"/>
    </location>
</feature>
<dbReference type="Pfam" id="PF00008">
    <property type="entry name" value="EGF"/>
    <property type="match status" value="3"/>
</dbReference>
<evidence type="ECO:0000313" key="17">
    <source>
        <dbReference type="Proteomes" id="UP000659654"/>
    </source>
</evidence>
<dbReference type="SUPFAM" id="SSF48403">
    <property type="entry name" value="Ankyrin repeat"/>
    <property type="match status" value="1"/>
</dbReference>
<dbReference type="GO" id="GO:0007154">
    <property type="term" value="P:cell communication"/>
    <property type="evidence" value="ECO:0007669"/>
    <property type="project" value="UniProtKB-ARBA"/>
</dbReference>
<evidence type="ECO:0000256" key="1">
    <source>
        <dbReference type="ARBA" id="ARBA00004251"/>
    </source>
</evidence>
<feature type="region of interest" description="Disordered" evidence="14">
    <location>
        <begin position="966"/>
        <end position="1043"/>
    </location>
</feature>
<feature type="repeat" description="ANK" evidence="12">
    <location>
        <begin position="797"/>
        <end position="830"/>
    </location>
</feature>
<evidence type="ECO:0000313" key="16">
    <source>
        <dbReference type="EMBL" id="CAD5217864.1"/>
    </source>
</evidence>
<keyword evidence="9" id="KW-0472">Membrane</keyword>
<dbReference type="PROSITE" id="PS00022">
    <property type="entry name" value="EGF_1"/>
    <property type="match status" value="9"/>
</dbReference>
<feature type="disulfide bond" evidence="13">
    <location>
        <begin position="40"/>
        <end position="49"/>
    </location>
</feature>
<dbReference type="EMBL" id="CAJFDI010000002">
    <property type="protein sequence ID" value="CAD5217864.1"/>
    <property type="molecule type" value="Genomic_DNA"/>
</dbReference>
<dbReference type="FunFam" id="2.10.25.10:FF:000391">
    <property type="entry name" value="Weary, isoform C"/>
    <property type="match status" value="1"/>
</dbReference>
<feature type="region of interest" description="Disordered" evidence="14">
    <location>
        <begin position="1067"/>
        <end position="1094"/>
    </location>
</feature>
<dbReference type="InterPro" id="IPR000152">
    <property type="entry name" value="EGF-type_Asp/Asn_hydroxyl_site"/>
</dbReference>
<feature type="domain" description="EGF-like" evidence="15">
    <location>
        <begin position="212"/>
        <end position="248"/>
    </location>
</feature>
<dbReference type="PROSITE" id="PS50088">
    <property type="entry name" value="ANK_REPEAT"/>
    <property type="match status" value="4"/>
</dbReference>
<keyword evidence="12" id="KW-0040">ANK repeat</keyword>
<dbReference type="InterPro" id="IPR049883">
    <property type="entry name" value="NOTCH1_EGF-like"/>
</dbReference>
<keyword evidence="2" id="KW-1003">Cell membrane</keyword>
<dbReference type="PROSITE" id="PS50026">
    <property type="entry name" value="EGF_3"/>
    <property type="match status" value="10"/>
</dbReference>
<keyword evidence="17" id="KW-1185">Reference proteome</keyword>
<dbReference type="CDD" id="cd00054">
    <property type="entry name" value="EGF_CA"/>
    <property type="match status" value="7"/>
</dbReference>
<dbReference type="InterPro" id="IPR051022">
    <property type="entry name" value="Notch_Cell-Fate_Det"/>
</dbReference>
<feature type="domain" description="EGF-like" evidence="15">
    <location>
        <begin position="375"/>
        <end position="411"/>
    </location>
</feature>
<feature type="repeat" description="ANK" evidence="12">
    <location>
        <begin position="905"/>
        <end position="937"/>
    </location>
</feature>
<evidence type="ECO:0000256" key="12">
    <source>
        <dbReference type="PROSITE-ProRule" id="PRU00023"/>
    </source>
</evidence>
<dbReference type="SMART" id="SM00179">
    <property type="entry name" value="EGF_CA"/>
    <property type="match status" value="9"/>
</dbReference>
<dbReference type="Gene3D" id="1.25.40.20">
    <property type="entry name" value="Ankyrin repeat-containing domain"/>
    <property type="match status" value="1"/>
</dbReference>
<name>A0A7I8WYW3_BURXY</name>
<dbReference type="PANTHER" id="PTHR24049:SF22">
    <property type="entry name" value="DROSOPHILA CRUMBS HOMOLOG"/>
    <property type="match status" value="1"/>
</dbReference>
<reference evidence="16" key="1">
    <citation type="submission" date="2020-09" db="EMBL/GenBank/DDBJ databases">
        <authorList>
            <person name="Kikuchi T."/>
        </authorList>
    </citation>
    <scope>NUCLEOTIDE SEQUENCE</scope>
    <source>
        <strain evidence="16">Ka4C1</strain>
    </source>
</reference>
<dbReference type="GO" id="GO:0005509">
    <property type="term" value="F:calcium ion binding"/>
    <property type="evidence" value="ECO:0007669"/>
    <property type="project" value="InterPro"/>
</dbReference>
<dbReference type="PROSITE" id="PS01186">
    <property type="entry name" value="EGF_2"/>
    <property type="match status" value="6"/>
</dbReference>
<feature type="disulfide bond" evidence="13">
    <location>
        <begin position="200"/>
        <end position="209"/>
    </location>
</feature>
<evidence type="ECO:0000256" key="3">
    <source>
        <dbReference type="ARBA" id="ARBA00022536"/>
    </source>
</evidence>
<dbReference type="GO" id="GO:0005886">
    <property type="term" value="C:plasma membrane"/>
    <property type="evidence" value="ECO:0007669"/>
    <property type="project" value="UniProtKB-SubCell"/>
</dbReference>
<organism evidence="16 17">
    <name type="scientific">Bursaphelenchus xylophilus</name>
    <name type="common">Pinewood nematode worm</name>
    <name type="synonym">Aphelenchoides xylophilus</name>
    <dbReference type="NCBI Taxonomy" id="6326"/>
    <lineage>
        <taxon>Eukaryota</taxon>
        <taxon>Metazoa</taxon>
        <taxon>Ecdysozoa</taxon>
        <taxon>Nematoda</taxon>
        <taxon>Chromadorea</taxon>
        <taxon>Rhabditida</taxon>
        <taxon>Tylenchina</taxon>
        <taxon>Tylenchomorpha</taxon>
        <taxon>Aphelenchoidea</taxon>
        <taxon>Aphelenchoididae</taxon>
        <taxon>Bursaphelenchus</taxon>
    </lineage>
</organism>
<feature type="disulfide bond" evidence="13">
    <location>
        <begin position="124"/>
        <end position="133"/>
    </location>
</feature>
<dbReference type="FunFam" id="2.10.25.10:FF:000031">
    <property type="entry name" value="neurogenic locus notch homolog protein 3"/>
    <property type="match status" value="1"/>
</dbReference>
<feature type="repeat" description="ANK" evidence="12">
    <location>
        <begin position="764"/>
        <end position="796"/>
    </location>
</feature>
<keyword evidence="3 13" id="KW-0245">EGF-like domain</keyword>
<comment type="subcellular location">
    <subcellularLocation>
        <location evidence="1">Cell membrane</location>
        <topology evidence="1">Single-pass type I membrane protein</topology>
    </subcellularLocation>
</comment>
<dbReference type="InterPro" id="IPR036770">
    <property type="entry name" value="Ankyrin_rpt-contain_sf"/>
</dbReference>
<dbReference type="Gene3D" id="3.30.70.3310">
    <property type="match status" value="1"/>
</dbReference>
<dbReference type="GO" id="GO:0045197">
    <property type="term" value="P:establishment or maintenance of epithelial cell apical/basal polarity"/>
    <property type="evidence" value="ECO:0007669"/>
    <property type="project" value="TreeGrafter"/>
</dbReference>
<feature type="repeat" description="ANK" evidence="12">
    <location>
        <begin position="872"/>
        <end position="904"/>
    </location>
</feature>
<dbReference type="EMBL" id="CAJFCV020000002">
    <property type="protein sequence ID" value="CAG9101841.1"/>
    <property type="molecule type" value="Genomic_DNA"/>
</dbReference>
<accession>A0A7I8WYW3</accession>
<dbReference type="PROSITE" id="PS00010">
    <property type="entry name" value="ASX_HYDROXYL"/>
    <property type="match status" value="5"/>
</dbReference>
<dbReference type="Pfam" id="PF13857">
    <property type="entry name" value="Ank_5"/>
    <property type="match status" value="1"/>
</dbReference>
<dbReference type="InterPro" id="IPR018097">
    <property type="entry name" value="EGF_Ca-bd_CS"/>
</dbReference>
<feature type="disulfide bond" evidence="13">
    <location>
        <begin position="333"/>
        <end position="350"/>
    </location>
</feature>
<protein>
    <submittedName>
        <fullName evidence="16">(pine wood nematode) hypothetical protein</fullName>
    </submittedName>
</protein>
<keyword evidence="10 13" id="KW-1015">Disulfide bond</keyword>
<dbReference type="PROSITE" id="PS50297">
    <property type="entry name" value="ANK_REP_REGION"/>
    <property type="match status" value="4"/>
</dbReference>
<dbReference type="SMR" id="A0A7I8WYW3"/>
<dbReference type="GO" id="GO:0007157">
    <property type="term" value="P:heterophilic cell-cell adhesion via plasma membrane cell adhesion molecules"/>
    <property type="evidence" value="ECO:0007669"/>
    <property type="project" value="TreeGrafter"/>
</dbReference>
<dbReference type="PANTHER" id="PTHR24049">
    <property type="entry name" value="CRUMBS FAMILY MEMBER"/>
    <property type="match status" value="1"/>
</dbReference>
<evidence type="ECO:0000256" key="5">
    <source>
        <dbReference type="ARBA" id="ARBA00022729"/>
    </source>
</evidence>
<comment type="caution">
    <text evidence="16">The sequence shown here is derived from an EMBL/GenBank/DDBJ whole genome shotgun (WGS) entry which is preliminary data.</text>
</comment>
<keyword evidence="4" id="KW-0812">Transmembrane</keyword>
<feature type="disulfide bond" evidence="13">
    <location>
        <begin position="85"/>
        <end position="94"/>
    </location>
</feature>
<evidence type="ECO:0000256" key="9">
    <source>
        <dbReference type="ARBA" id="ARBA00023136"/>
    </source>
</evidence>
<gene>
    <name evidence="16" type="ORF">BXYJ_LOCUS5257</name>
</gene>
<feature type="compositionally biased region" description="Polar residues" evidence="14">
    <location>
        <begin position="966"/>
        <end position="976"/>
    </location>
</feature>
<dbReference type="FunFam" id="2.10.25.10:FF:000151">
    <property type="entry name" value="FAT atypical cadherin 4"/>
    <property type="match status" value="1"/>
</dbReference>
<dbReference type="InterPro" id="IPR013032">
    <property type="entry name" value="EGF-like_CS"/>
</dbReference>
<feature type="disulfide bond" evidence="13">
    <location>
        <begin position="401"/>
        <end position="410"/>
    </location>
</feature>
<evidence type="ECO:0000256" key="11">
    <source>
        <dbReference type="ARBA" id="ARBA00023180"/>
    </source>
</evidence>
<feature type="disulfide bond" evidence="13">
    <location>
        <begin position="238"/>
        <end position="247"/>
    </location>
</feature>
<evidence type="ECO:0000256" key="2">
    <source>
        <dbReference type="ARBA" id="ARBA00022475"/>
    </source>
</evidence>
<feature type="domain" description="EGF-like" evidence="15">
    <location>
        <begin position="250"/>
        <end position="286"/>
    </location>
</feature>
<dbReference type="Gene3D" id="2.10.25.10">
    <property type="entry name" value="Laminin"/>
    <property type="match status" value="10"/>
</dbReference>
<dbReference type="InterPro" id="IPR001881">
    <property type="entry name" value="EGF-like_Ca-bd_dom"/>
</dbReference>
<keyword evidence="7" id="KW-0106">Calcium</keyword>
<dbReference type="GO" id="GO:0032991">
    <property type="term" value="C:protein-containing complex"/>
    <property type="evidence" value="ECO:0007669"/>
    <property type="project" value="TreeGrafter"/>
</dbReference>
<dbReference type="Proteomes" id="UP000582659">
    <property type="component" value="Unassembled WGS sequence"/>
</dbReference>
<proteinExistence type="predicted"/>
<feature type="domain" description="EGF-like" evidence="15">
    <location>
        <begin position="136"/>
        <end position="172"/>
    </location>
</feature>
<keyword evidence="6" id="KW-0677">Repeat</keyword>
<dbReference type="Pfam" id="PF07645">
    <property type="entry name" value="EGF_CA"/>
    <property type="match status" value="3"/>
</dbReference>
<dbReference type="PRINTS" id="PR01983">
    <property type="entry name" value="NOTCH"/>
</dbReference>
<dbReference type="GO" id="GO:0023052">
    <property type="term" value="P:signaling"/>
    <property type="evidence" value="ECO:0007669"/>
    <property type="project" value="UniProtKB-ARBA"/>
</dbReference>
<dbReference type="Proteomes" id="UP000659654">
    <property type="component" value="Unassembled WGS sequence"/>
</dbReference>
<evidence type="ECO:0000256" key="14">
    <source>
        <dbReference type="SAM" id="MobiDB-lite"/>
    </source>
</evidence>
<dbReference type="SMART" id="SM00248">
    <property type="entry name" value="ANK"/>
    <property type="match status" value="7"/>
</dbReference>
<dbReference type="PROSITE" id="PS01187">
    <property type="entry name" value="EGF_CA"/>
    <property type="match status" value="1"/>
</dbReference>
<keyword evidence="8" id="KW-1133">Transmembrane helix</keyword>
<feature type="disulfide bond" evidence="13">
    <location>
        <begin position="293"/>
        <end position="303"/>
    </location>
</feature>
<evidence type="ECO:0000256" key="8">
    <source>
        <dbReference type="ARBA" id="ARBA00022989"/>
    </source>
</evidence>
<keyword evidence="5" id="KW-0732">Signal</keyword>